<keyword evidence="2" id="KW-0238">DNA-binding</keyword>
<dbReference type="InterPro" id="IPR036390">
    <property type="entry name" value="WH_DNA-bd_sf"/>
</dbReference>
<sequence>MSGGAQAELIAGLAAVGLFRGLPPASLARLAEGARVLAPADGTQLFAQGDAADAAYAVLRCDGRVRVGAPDAGSKRLLVEMFKEGDVFGEIGVLDGTTRSADATVEGRVRLARIRAEDFLHVLETAPALGANLSRLLSSRLRRTFILLQDAAFESLEVRLARQLLYLAERGAQRTPEGLRLAGRFRQGDLADLLGATTRSIITILNNWRGSGLVTYDTDKAYLTLADEARLRRLVQPNG</sequence>
<dbReference type="GO" id="GO:0003677">
    <property type="term" value="F:DNA binding"/>
    <property type="evidence" value="ECO:0007669"/>
    <property type="project" value="UniProtKB-KW"/>
</dbReference>
<dbReference type="Pfam" id="PF13545">
    <property type="entry name" value="HTH_Crp_2"/>
    <property type="match status" value="1"/>
</dbReference>
<name>A0A9X1YBN1_9PROT</name>
<evidence type="ECO:0000259" key="4">
    <source>
        <dbReference type="PROSITE" id="PS50042"/>
    </source>
</evidence>
<comment type="caution">
    <text evidence="6">The sequence shown here is derived from an EMBL/GenBank/DDBJ whole genome shotgun (WGS) entry which is preliminary data.</text>
</comment>
<dbReference type="Gene3D" id="1.10.10.10">
    <property type="entry name" value="Winged helix-like DNA-binding domain superfamily/Winged helix DNA-binding domain"/>
    <property type="match status" value="1"/>
</dbReference>
<evidence type="ECO:0000256" key="3">
    <source>
        <dbReference type="ARBA" id="ARBA00023163"/>
    </source>
</evidence>
<dbReference type="Proteomes" id="UP001139516">
    <property type="component" value="Unassembled WGS sequence"/>
</dbReference>
<gene>
    <name evidence="6" type="ORF">M0638_03830</name>
</gene>
<keyword evidence="7" id="KW-1185">Reference proteome</keyword>
<dbReference type="PROSITE" id="PS50042">
    <property type="entry name" value="CNMP_BINDING_3"/>
    <property type="match status" value="1"/>
</dbReference>
<dbReference type="InterPro" id="IPR014710">
    <property type="entry name" value="RmlC-like_jellyroll"/>
</dbReference>
<dbReference type="InterPro" id="IPR018488">
    <property type="entry name" value="cNMP-bd_CS"/>
</dbReference>
<dbReference type="InterPro" id="IPR012318">
    <property type="entry name" value="HTH_CRP"/>
</dbReference>
<dbReference type="RefSeq" id="WP_248665637.1">
    <property type="nucleotide sequence ID" value="NZ_JALPRX010000012.1"/>
</dbReference>
<dbReference type="EMBL" id="JALPRX010000012">
    <property type="protein sequence ID" value="MCK8783511.1"/>
    <property type="molecule type" value="Genomic_DNA"/>
</dbReference>
<keyword evidence="1" id="KW-0805">Transcription regulation</keyword>
<dbReference type="InterPro" id="IPR050397">
    <property type="entry name" value="Env_Response_Regulators"/>
</dbReference>
<evidence type="ECO:0000313" key="7">
    <source>
        <dbReference type="Proteomes" id="UP001139516"/>
    </source>
</evidence>
<accession>A0A9X1YBN1</accession>
<dbReference type="SUPFAM" id="SSF51206">
    <property type="entry name" value="cAMP-binding domain-like"/>
    <property type="match status" value="1"/>
</dbReference>
<dbReference type="Gene3D" id="2.60.120.10">
    <property type="entry name" value="Jelly Rolls"/>
    <property type="match status" value="1"/>
</dbReference>
<evidence type="ECO:0000259" key="5">
    <source>
        <dbReference type="PROSITE" id="PS51063"/>
    </source>
</evidence>
<dbReference type="CDD" id="cd00038">
    <property type="entry name" value="CAP_ED"/>
    <property type="match status" value="1"/>
</dbReference>
<dbReference type="PROSITE" id="PS00889">
    <property type="entry name" value="CNMP_BINDING_2"/>
    <property type="match status" value="1"/>
</dbReference>
<feature type="domain" description="HTH crp-type" evidence="5">
    <location>
        <begin position="154"/>
        <end position="229"/>
    </location>
</feature>
<dbReference type="GO" id="GO:0003700">
    <property type="term" value="F:DNA-binding transcription factor activity"/>
    <property type="evidence" value="ECO:0007669"/>
    <property type="project" value="TreeGrafter"/>
</dbReference>
<feature type="domain" description="Cyclic nucleotide-binding" evidence="4">
    <location>
        <begin position="18"/>
        <end position="123"/>
    </location>
</feature>
<proteinExistence type="predicted"/>
<dbReference type="SUPFAM" id="SSF46785">
    <property type="entry name" value="Winged helix' DNA-binding domain"/>
    <property type="match status" value="1"/>
</dbReference>
<dbReference type="PANTHER" id="PTHR24567:SF74">
    <property type="entry name" value="HTH-TYPE TRANSCRIPTIONAL REGULATOR ARCR"/>
    <property type="match status" value="1"/>
</dbReference>
<dbReference type="InterPro" id="IPR018490">
    <property type="entry name" value="cNMP-bd_dom_sf"/>
</dbReference>
<dbReference type="InterPro" id="IPR036388">
    <property type="entry name" value="WH-like_DNA-bd_sf"/>
</dbReference>
<keyword evidence="3" id="KW-0804">Transcription</keyword>
<dbReference type="InterPro" id="IPR000595">
    <property type="entry name" value="cNMP-bd_dom"/>
</dbReference>
<dbReference type="SMART" id="SM00100">
    <property type="entry name" value="cNMP"/>
    <property type="match status" value="1"/>
</dbReference>
<dbReference type="GO" id="GO:0005829">
    <property type="term" value="C:cytosol"/>
    <property type="evidence" value="ECO:0007669"/>
    <property type="project" value="TreeGrafter"/>
</dbReference>
<dbReference type="Pfam" id="PF00027">
    <property type="entry name" value="cNMP_binding"/>
    <property type="match status" value="1"/>
</dbReference>
<evidence type="ECO:0000313" key="6">
    <source>
        <dbReference type="EMBL" id="MCK8783511.1"/>
    </source>
</evidence>
<protein>
    <submittedName>
        <fullName evidence="6">Crp/Fnr family transcriptional regulator</fullName>
    </submittedName>
</protein>
<evidence type="ECO:0000256" key="1">
    <source>
        <dbReference type="ARBA" id="ARBA00023015"/>
    </source>
</evidence>
<dbReference type="PROSITE" id="PS51063">
    <property type="entry name" value="HTH_CRP_2"/>
    <property type="match status" value="1"/>
</dbReference>
<dbReference type="AlphaFoldDB" id="A0A9X1YBN1"/>
<organism evidence="6 7">
    <name type="scientific">Roseomonas acroporae</name>
    <dbReference type="NCBI Taxonomy" id="2937791"/>
    <lineage>
        <taxon>Bacteria</taxon>
        <taxon>Pseudomonadati</taxon>
        <taxon>Pseudomonadota</taxon>
        <taxon>Alphaproteobacteria</taxon>
        <taxon>Acetobacterales</taxon>
        <taxon>Roseomonadaceae</taxon>
        <taxon>Roseomonas</taxon>
    </lineage>
</organism>
<reference evidence="6" key="1">
    <citation type="submission" date="2022-04" db="EMBL/GenBank/DDBJ databases">
        <title>Roseomonas acroporae sp. nov., isolated from coral Acropora digitifera.</title>
        <authorList>
            <person name="Sun H."/>
        </authorList>
    </citation>
    <scope>NUCLEOTIDE SEQUENCE</scope>
    <source>
        <strain evidence="6">NAR14</strain>
    </source>
</reference>
<evidence type="ECO:0000256" key="2">
    <source>
        <dbReference type="ARBA" id="ARBA00023125"/>
    </source>
</evidence>
<dbReference type="PANTHER" id="PTHR24567">
    <property type="entry name" value="CRP FAMILY TRANSCRIPTIONAL REGULATORY PROTEIN"/>
    <property type="match status" value="1"/>
</dbReference>